<reference evidence="1" key="1">
    <citation type="submission" date="2022-04" db="EMBL/GenBank/DDBJ databases">
        <title>Genome of the entomopathogenic fungus Entomophthora muscae.</title>
        <authorList>
            <person name="Elya C."/>
            <person name="Lovett B.R."/>
            <person name="Lee E."/>
            <person name="Macias A.M."/>
            <person name="Hajek A.E."/>
            <person name="De Bivort B.L."/>
            <person name="Kasson M.T."/>
            <person name="De Fine Licht H.H."/>
            <person name="Stajich J.E."/>
        </authorList>
    </citation>
    <scope>NUCLEOTIDE SEQUENCE</scope>
    <source>
        <strain evidence="1">Berkeley</strain>
    </source>
</reference>
<comment type="caution">
    <text evidence="1">The sequence shown here is derived from an EMBL/GenBank/DDBJ whole genome shotgun (WGS) entry which is preliminary data.</text>
</comment>
<keyword evidence="2" id="KW-1185">Reference proteome</keyword>
<organism evidence="1 2">
    <name type="scientific">Entomophthora muscae</name>
    <dbReference type="NCBI Taxonomy" id="34485"/>
    <lineage>
        <taxon>Eukaryota</taxon>
        <taxon>Fungi</taxon>
        <taxon>Fungi incertae sedis</taxon>
        <taxon>Zoopagomycota</taxon>
        <taxon>Entomophthoromycotina</taxon>
        <taxon>Entomophthoromycetes</taxon>
        <taxon>Entomophthorales</taxon>
        <taxon>Entomophthoraceae</taxon>
        <taxon>Entomophthora</taxon>
    </lineage>
</organism>
<dbReference type="Proteomes" id="UP001165960">
    <property type="component" value="Unassembled WGS sequence"/>
</dbReference>
<evidence type="ECO:0000313" key="2">
    <source>
        <dbReference type="Proteomes" id="UP001165960"/>
    </source>
</evidence>
<name>A0ACC2RLJ0_9FUNG</name>
<dbReference type="EMBL" id="QTSX02007131">
    <property type="protein sequence ID" value="KAJ9050907.1"/>
    <property type="molecule type" value="Genomic_DNA"/>
</dbReference>
<accession>A0ACC2RLJ0</accession>
<evidence type="ECO:0000313" key="1">
    <source>
        <dbReference type="EMBL" id="KAJ9050907.1"/>
    </source>
</evidence>
<proteinExistence type="predicted"/>
<gene>
    <name evidence="1" type="ORF">DSO57_1009764</name>
</gene>
<protein>
    <submittedName>
        <fullName evidence="1">Uncharacterized protein</fullName>
    </submittedName>
</protein>
<sequence length="247" mass="27345">MVTVSIGLVIAGLNVGALAHQLGSLFPAKWVLTAYQTELKAMLEEWVTQNTVHTVVLNAEMEQQEWATQEIRAAGHTCWSYPINYANMHLADVCLYNFGSALRRLKPATYNKLCTQIDKGYELFPSASVQDLFDLIIFYASDSDKSRKDPCLPPRQSICFIKPVYVTEEEFEQLKQSALAAPSQSTNCASPTPHQATCLPTLTPKPPLIPSLLSLMPPLSQAQMKAMFILPILSPSCPLISKLIFSL</sequence>